<dbReference type="EMBL" id="BAABDF010000001">
    <property type="protein sequence ID" value="GAA3853045.1"/>
    <property type="molecule type" value="Genomic_DNA"/>
</dbReference>
<evidence type="ECO:0000259" key="2">
    <source>
        <dbReference type="Pfam" id="PF18557"/>
    </source>
</evidence>
<feature type="domain" description="Anti-sigma factor NepR" evidence="2">
    <location>
        <begin position="12"/>
        <end position="45"/>
    </location>
</feature>
<feature type="compositionally biased region" description="Acidic residues" evidence="1">
    <location>
        <begin position="52"/>
        <end position="61"/>
    </location>
</feature>
<comment type="caution">
    <text evidence="3">The sequence shown here is derived from an EMBL/GenBank/DDBJ whole genome shotgun (WGS) entry which is preliminary data.</text>
</comment>
<accession>A0ABP7JU73</accession>
<proteinExistence type="predicted"/>
<reference evidence="4" key="1">
    <citation type="journal article" date="2019" name="Int. J. Syst. Evol. Microbiol.">
        <title>The Global Catalogue of Microorganisms (GCM) 10K type strain sequencing project: providing services to taxonomists for standard genome sequencing and annotation.</title>
        <authorList>
            <consortium name="The Broad Institute Genomics Platform"/>
            <consortium name="The Broad Institute Genome Sequencing Center for Infectious Disease"/>
            <person name="Wu L."/>
            <person name="Ma J."/>
        </authorList>
    </citation>
    <scope>NUCLEOTIDE SEQUENCE [LARGE SCALE GENOMIC DNA]</scope>
    <source>
        <strain evidence="4">JCM 17190</strain>
    </source>
</reference>
<protein>
    <recommendedName>
        <fullName evidence="2">Anti-sigma factor NepR domain-containing protein</fullName>
    </recommendedName>
</protein>
<evidence type="ECO:0000256" key="1">
    <source>
        <dbReference type="SAM" id="MobiDB-lite"/>
    </source>
</evidence>
<evidence type="ECO:0000313" key="3">
    <source>
        <dbReference type="EMBL" id="GAA3853045.1"/>
    </source>
</evidence>
<evidence type="ECO:0000313" key="4">
    <source>
        <dbReference type="Proteomes" id="UP001399917"/>
    </source>
</evidence>
<feature type="region of interest" description="Disordered" evidence="1">
    <location>
        <begin position="41"/>
        <end position="61"/>
    </location>
</feature>
<keyword evidence="4" id="KW-1185">Reference proteome</keyword>
<dbReference type="Pfam" id="PF18557">
    <property type="entry name" value="NepR"/>
    <property type="match status" value="1"/>
</dbReference>
<dbReference type="InterPro" id="IPR041649">
    <property type="entry name" value="NepR"/>
</dbReference>
<dbReference type="Proteomes" id="UP001399917">
    <property type="component" value="Unassembled WGS sequence"/>
</dbReference>
<dbReference type="RefSeq" id="WP_344841840.1">
    <property type="nucleotide sequence ID" value="NZ_BAABDF010000001.1"/>
</dbReference>
<gene>
    <name evidence="3" type="ORF">GCM10022404_00480</name>
</gene>
<organism evidence="3 4">
    <name type="scientific">Celeribacter arenosi</name>
    <dbReference type="NCBI Taxonomy" id="792649"/>
    <lineage>
        <taxon>Bacteria</taxon>
        <taxon>Pseudomonadati</taxon>
        <taxon>Pseudomonadota</taxon>
        <taxon>Alphaproteobacteria</taxon>
        <taxon>Rhodobacterales</taxon>
        <taxon>Roseobacteraceae</taxon>
        <taxon>Celeribacter</taxon>
    </lineage>
</organism>
<name>A0ABP7JU73_9RHOB</name>
<sequence>MARQEQNSSFEAQIEANLKKVYEKTVQEPVPDRFAALLAQLKEQDAASSDPDAGDDGENSQ</sequence>